<protein>
    <recommendedName>
        <fullName evidence="7">DOC domain-containing protein</fullName>
    </recommendedName>
</protein>
<proteinExistence type="inferred from homology"/>
<sequence>MDEEASEERVEADTTIPHSVNTSASNDALDAIVLSKHHFSDLGPLGSWTVSSAKPGFDIAMVQDASLDTYWQSDGPQPHHINIHFPRLVTFQYLSIYLNFGLDESYTPSSIRVMSGMGYHTLLEVQTLDFNEPTGWHHVDLTQQLGDVPAGSLFPTRLVQLQVLANHQNGKDTHVRAIKLHSPVARSIVVEDDIAFDTELLGDENLIR</sequence>
<dbReference type="OrthoDB" id="24948at2759"/>
<dbReference type="GO" id="GO:0070979">
    <property type="term" value="P:protein K11-linked ubiquitination"/>
    <property type="evidence" value="ECO:0007669"/>
    <property type="project" value="TreeGrafter"/>
</dbReference>
<dbReference type="SMART" id="SM01337">
    <property type="entry name" value="APC10"/>
    <property type="match status" value="1"/>
</dbReference>
<dbReference type="Pfam" id="PF03256">
    <property type="entry name" value="ANAPC10"/>
    <property type="match status" value="1"/>
</dbReference>
<dbReference type="Gene3D" id="2.60.120.260">
    <property type="entry name" value="Galactose-binding domain-like"/>
    <property type="match status" value="1"/>
</dbReference>
<keyword evidence="2" id="KW-0132">Cell division</keyword>
<comment type="caution">
    <text evidence="8">The sequence shown here is derived from an EMBL/GenBank/DDBJ whole genome shotgun (WGS) entry which is preliminary data.</text>
</comment>
<dbReference type="STRING" id="1097556.R4XKX9"/>
<evidence type="ECO:0000313" key="9">
    <source>
        <dbReference type="Proteomes" id="UP000013776"/>
    </source>
</evidence>
<evidence type="ECO:0000256" key="3">
    <source>
        <dbReference type="ARBA" id="ARBA00022776"/>
    </source>
</evidence>
<evidence type="ECO:0000256" key="5">
    <source>
        <dbReference type="ARBA" id="ARBA00023306"/>
    </source>
</evidence>
<dbReference type="InterPro" id="IPR004939">
    <property type="entry name" value="APC_su10/DOC_dom"/>
</dbReference>
<evidence type="ECO:0000256" key="4">
    <source>
        <dbReference type="ARBA" id="ARBA00022786"/>
    </source>
</evidence>
<keyword evidence="5" id="KW-0131">Cell cycle</keyword>
<comment type="similarity">
    <text evidence="1">Belongs to the APC10 family.</text>
</comment>
<organism evidence="8 9">
    <name type="scientific">Taphrina deformans (strain PYCC 5710 / ATCC 11124 / CBS 356.35 / IMI 108563 / JCM 9778 / NBRC 8474)</name>
    <name type="common">Peach leaf curl fungus</name>
    <name type="synonym">Lalaria deformans</name>
    <dbReference type="NCBI Taxonomy" id="1097556"/>
    <lineage>
        <taxon>Eukaryota</taxon>
        <taxon>Fungi</taxon>
        <taxon>Dikarya</taxon>
        <taxon>Ascomycota</taxon>
        <taxon>Taphrinomycotina</taxon>
        <taxon>Taphrinomycetes</taxon>
        <taxon>Taphrinales</taxon>
        <taxon>Taphrinaceae</taxon>
        <taxon>Taphrina</taxon>
    </lineage>
</organism>
<keyword evidence="4" id="KW-0833">Ubl conjugation pathway</keyword>
<dbReference type="PANTHER" id="PTHR12936">
    <property type="entry name" value="ANAPHASE-PROMOTING COMPLEX 10"/>
    <property type="match status" value="1"/>
</dbReference>
<dbReference type="PROSITE" id="PS51284">
    <property type="entry name" value="DOC"/>
    <property type="match status" value="1"/>
</dbReference>
<accession>R4XKX9</accession>
<dbReference type="GO" id="GO:0031145">
    <property type="term" value="P:anaphase-promoting complex-dependent catabolic process"/>
    <property type="evidence" value="ECO:0007669"/>
    <property type="project" value="InterPro"/>
</dbReference>
<keyword evidence="9" id="KW-1185">Reference proteome</keyword>
<name>R4XKX9_TAPDE</name>
<dbReference type="Proteomes" id="UP000013776">
    <property type="component" value="Unassembled WGS sequence"/>
</dbReference>
<dbReference type="GO" id="GO:0051301">
    <property type="term" value="P:cell division"/>
    <property type="evidence" value="ECO:0007669"/>
    <property type="project" value="UniProtKB-KW"/>
</dbReference>
<evidence type="ECO:0000256" key="1">
    <source>
        <dbReference type="ARBA" id="ARBA00006762"/>
    </source>
</evidence>
<dbReference type="InterPro" id="IPR016901">
    <property type="entry name" value="APC10/Doc1"/>
</dbReference>
<evidence type="ECO:0000313" key="8">
    <source>
        <dbReference type="EMBL" id="CCG83969.1"/>
    </source>
</evidence>
<dbReference type="PANTHER" id="PTHR12936:SF0">
    <property type="entry name" value="ANAPHASE-PROMOTING COMPLEX SUBUNIT 10"/>
    <property type="match status" value="1"/>
</dbReference>
<dbReference type="VEuPathDB" id="FungiDB:TAPDE_004319"/>
<gene>
    <name evidence="8" type="ORF">TAPDE_004319</name>
</gene>
<dbReference type="SUPFAM" id="SSF49785">
    <property type="entry name" value="Galactose-binding domain-like"/>
    <property type="match status" value="1"/>
</dbReference>
<reference evidence="8 9" key="1">
    <citation type="journal article" date="2013" name="MBio">
        <title>Genome sequencing of the plant pathogen Taphrina deformans, the causal agent of peach leaf curl.</title>
        <authorList>
            <person name="Cisse O.H."/>
            <person name="Almeida J.M.G.C.F."/>
            <person name="Fonseca A."/>
            <person name="Kumar A.A."/>
            <person name="Salojaervi J."/>
            <person name="Overmyer K."/>
            <person name="Hauser P.M."/>
            <person name="Pagni M."/>
        </authorList>
    </citation>
    <scope>NUCLEOTIDE SEQUENCE [LARGE SCALE GENOMIC DNA]</scope>
    <source>
        <strain evidence="9">PYCC 5710 / ATCC 11124 / CBS 356.35 / IMI 108563 / JCM 9778 / NBRC 8474</strain>
    </source>
</reference>
<dbReference type="InterPro" id="IPR008979">
    <property type="entry name" value="Galactose-bd-like_sf"/>
</dbReference>
<keyword evidence="3" id="KW-0498">Mitosis</keyword>
<evidence type="ECO:0000259" key="7">
    <source>
        <dbReference type="PROSITE" id="PS51284"/>
    </source>
</evidence>
<feature type="region of interest" description="Disordered" evidence="6">
    <location>
        <begin position="1"/>
        <end position="22"/>
    </location>
</feature>
<dbReference type="CDD" id="cd08366">
    <property type="entry name" value="APC10"/>
    <property type="match status" value="1"/>
</dbReference>
<dbReference type="eggNOG" id="KOG3437">
    <property type="taxonomic scope" value="Eukaryota"/>
</dbReference>
<dbReference type="AlphaFoldDB" id="R4XKX9"/>
<evidence type="ECO:0000256" key="6">
    <source>
        <dbReference type="SAM" id="MobiDB-lite"/>
    </source>
</evidence>
<evidence type="ECO:0000256" key="2">
    <source>
        <dbReference type="ARBA" id="ARBA00022618"/>
    </source>
</evidence>
<feature type="domain" description="DOC" evidence="7">
    <location>
        <begin position="18"/>
        <end position="207"/>
    </location>
</feature>
<dbReference type="EMBL" id="CAHR02000191">
    <property type="protein sequence ID" value="CCG83969.1"/>
    <property type="molecule type" value="Genomic_DNA"/>
</dbReference>
<dbReference type="GO" id="GO:0005680">
    <property type="term" value="C:anaphase-promoting complex"/>
    <property type="evidence" value="ECO:0007669"/>
    <property type="project" value="InterPro"/>
</dbReference>